<evidence type="ECO:0000313" key="2">
    <source>
        <dbReference type="EMBL" id="PUA84694.1"/>
    </source>
</evidence>
<dbReference type="SUPFAM" id="SSF103473">
    <property type="entry name" value="MFS general substrate transporter"/>
    <property type="match status" value="1"/>
</dbReference>
<keyword evidence="1" id="KW-0472">Membrane</keyword>
<dbReference type="Proteomes" id="UP000244488">
    <property type="component" value="Unassembled WGS sequence"/>
</dbReference>
<dbReference type="EMBL" id="AFHV02003074">
    <property type="protein sequence ID" value="PUA84694.1"/>
    <property type="molecule type" value="Genomic_DNA"/>
</dbReference>
<evidence type="ECO:0000313" key="3">
    <source>
        <dbReference type="Proteomes" id="UP000244488"/>
    </source>
</evidence>
<organism evidence="2 3">
    <name type="scientific">Toxoplasma gondii TgCATBr9</name>
    <dbReference type="NCBI Taxonomy" id="943120"/>
    <lineage>
        <taxon>Eukaryota</taxon>
        <taxon>Sar</taxon>
        <taxon>Alveolata</taxon>
        <taxon>Apicomplexa</taxon>
        <taxon>Conoidasida</taxon>
        <taxon>Coccidia</taxon>
        <taxon>Eucoccidiorida</taxon>
        <taxon>Eimeriorina</taxon>
        <taxon>Sarcocystidae</taxon>
        <taxon>Toxoplasma</taxon>
    </lineage>
</organism>
<proteinExistence type="predicted"/>
<dbReference type="InterPro" id="IPR036259">
    <property type="entry name" value="MFS_trans_sf"/>
</dbReference>
<accession>A0A2T6IH77</accession>
<evidence type="ECO:0000256" key="1">
    <source>
        <dbReference type="SAM" id="Phobius"/>
    </source>
</evidence>
<dbReference type="AlphaFoldDB" id="A0A2T6IH77"/>
<name>A0A2T6IH77_TOXGO</name>
<reference evidence="2 3" key="1">
    <citation type="journal article" date="2016" name="Nat. Commun.">
        <title>Local admixture of amplified and diversified secreted pathogenesis determinants shapes mosaic Toxoplasma gondii genomes.</title>
        <authorList>
            <person name="Lorenzi H."/>
            <person name="Khan A."/>
            <person name="Behnke M.S."/>
            <person name="Namasivayam S."/>
            <person name="Swapna L.S."/>
            <person name="Hadjithomas M."/>
            <person name="Karamycheva S."/>
            <person name="Pinney D."/>
            <person name="Brunk B.P."/>
            <person name="Ajioka J.W."/>
            <person name="Ajzenberg D."/>
            <person name="Boothroyd J.C."/>
            <person name="Boyle J.P."/>
            <person name="Darde M.L."/>
            <person name="Diaz-Miranda M.A."/>
            <person name="Dubey J.P."/>
            <person name="Fritz H.M."/>
            <person name="Gennari S.M."/>
            <person name="Gregory B.D."/>
            <person name="Kim K."/>
            <person name="Saeij J.P."/>
            <person name="Su C."/>
            <person name="White M.W."/>
            <person name="Zhu X.Q."/>
            <person name="Howe D.K."/>
            <person name="Rosenthal B.M."/>
            <person name="Grigg M.E."/>
            <person name="Parkinson J."/>
            <person name="Liu L."/>
            <person name="Kissinger J.C."/>
            <person name="Roos D.S."/>
            <person name="Sibley L.D."/>
        </authorList>
    </citation>
    <scope>NUCLEOTIDE SEQUENCE [LARGE SCALE GENOMIC DNA]</scope>
    <source>
        <strain evidence="2 3">TgCATBr9</strain>
    </source>
</reference>
<comment type="caution">
    <text evidence="2">The sequence shown here is derived from an EMBL/GenBank/DDBJ whole genome shotgun (WGS) entry which is preliminary data.</text>
</comment>
<keyword evidence="1" id="KW-1133">Transmembrane helix</keyword>
<dbReference type="VEuPathDB" id="ToxoDB:TGBR9_297245B"/>
<dbReference type="Gene3D" id="1.20.1250.20">
    <property type="entry name" value="MFS general substrate transporter like domains"/>
    <property type="match status" value="1"/>
</dbReference>
<keyword evidence="1" id="KW-0812">Transmembrane</keyword>
<sequence>MNALTAPCLFALSTYALQSPQLYAACLALVHVCHGGIFSLFPSVTSDLFGHKNVGPVFSLLFAARLAAVALAAIWINVGKKHSCKESKGYHISLGKEQARNSD</sequence>
<protein>
    <submittedName>
        <fullName evidence="2">Transporter, major facilitator family protein</fullName>
    </submittedName>
</protein>
<gene>
    <name evidence="2" type="ORF">TGBR9_297245B</name>
</gene>
<feature type="transmembrane region" description="Helical" evidence="1">
    <location>
        <begin position="59"/>
        <end position="78"/>
    </location>
</feature>